<accession>A0A022QH60</accession>
<evidence type="ECO:0000313" key="7">
    <source>
        <dbReference type="EMBL" id="EYU25870.1"/>
    </source>
</evidence>
<protein>
    <recommendedName>
        <fullName evidence="6">NAD-dependent epimerase/dehydratase domain-containing protein</fullName>
    </recommendedName>
</protein>
<dbReference type="Pfam" id="PF01370">
    <property type="entry name" value="Epimerase"/>
    <property type="match status" value="1"/>
</dbReference>
<evidence type="ECO:0000256" key="1">
    <source>
        <dbReference type="ARBA" id="ARBA00001911"/>
    </source>
</evidence>
<dbReference type="Gene3D" id="3.40.50.720">
    <property type="entry name" value="NAD(P)-binding Rossmann-like Domain"/>
    <property type="match status" value="1"/>
</dbReference>
<dbReference type="AlphaFoldDB" id="A0A022QH60"/>
<comment type="cofactor">
    <cofactor evidence="1">
        <name>NAD(+)</name>
        <dbReference type="ChEBI" id="CHEBI:57540"/>
    </cofactor>
</comment>
<organism evidence="7 8">
    <name type="scientific">Erythranthe guttata</name>
    <name type="common">Yellow monkey flower</name>
    <name type="synonym">Mimulus guttatus</name>
    <dbReference type="NCBI Taxonomy" id="4155"/>
    <lineage>
        <taxon>Eukaryota</taxon>
        <taxon>Viridiplantae</taxon>
        <taxon>Streptophyta</taxon>
        <taxon>Embryophyta</taxon>
        <taxon>Tracheophyta</taxon>
        <taxon>Spermatophyta</taxon>
        <taxon>Magnoliopsida</taxon>
        <taxon>eudicotyledons</taxon>
        <taxon>Gunneridae</taxon>
        <taxon>Pentapetalae</taxon>
        <taxon>asterids</taxon>
        <taxon>lamiids</taxon>
        <taxon>Lamiales</taxon>
        <taxon>Phrymaceae</taxon>
        <taxon>Erythranthe</taxon>
    </lineage>
</organism>
<dbReference type="GO" id="GO:0070403">
    <property type="term" value="F:NAD+ binding"/>
    <property type="evidence" value="ECO:0007669"/>
    <property type="project" value="InterPro"/>
</dbReference>
<keyword evidence="8" id="KW-1185">Reference proteome</keyword>
<reference evidence="7 8" key="1">
    <citation type="journal article" date="2013" name="Proc. Natl. Acad. Sci. U.S.A.">
        <title>Fine-scale variation in meiotic recombination in Mimulus inferred from population shotgun sequencing.</title>
        <authorList>
            <person name="Hellsten U."/>
            <person name="Wright K.M."/>
            <person name="Jenkins J."/>
            <person name="Shu S."/>
            <person name="Yuan Y."/>
            <person name="Wessler S.R."/>
            <person name="Schmutz J."/>
            <person name="Willis J.H."/>
            <person name="Rokhsar D.S."/>
        </authorList>
    </citation>
    <scope>NUCLEOTIDE SEQUENCE [LARGE SCALE GENOMIC DNA]</scope>
    <source>
        <strain evidence="8">cv. DUN x IM62</strain>
    </source>
</reference>
<feature type="non-terminal residue" evidence="7">
    <location>
        <position position="90"/>
    </location>
</feature>
<evidence type="ECO:0000256" key="3">
    <source>
        <dbReference type="ARBA" id="ARBA00023027"/>
    </source>
</evidence>
<dbReference type="InterPro" id="IPR036291">
    <property type="entry name" value="NAD(P)-bd_dom_sf"/>
</dbReference>
<sequence>MAKEVSQGDNHASVKAPPEPSPLRKAKFFKANMRILITGGAGFIGSHLVDKLMENEKNEVIVADNYFTGSKDNLKKWIGHPRFELIRHGR</sequence>
<evidence type="ECO:0000256" key="5">
    <source>
        <dbReference type="SAM" id="MobiDB-lite"/>
    </source>
</evidence>
<feature type="region of interest" description="Disordered" evidence="5">
    <location>
        <begin position="1"/>
        <end position="23"/>
    </location>
</feature>
<evidence type="ECO:0000313" key="8">
    <source>
        <dbReference type="Proteomes" id="UP000030748"/>
    </source>
</evidence>
<dbReference type="EMBL" id="KI631864">
    <property type="protein sequence ID" value="EYU25870.1"/>
    <property type="molecule type" value="Genomic_DNA"/>
</dbReference>
<dbReference type="GO" id="GO:0042732">
    <property type="term" value="P:D-xylose metabolic process"/>
    <property type="evidence" value="ECO:0007669"/>
    <property type="project" value="InterPro"/>
</dbReference>
<gene>
    <name evidence="7" type="ORF">MIMGU_mgv1a0229062mg</name>
</gene>
<dbReference type="Proteomes" id="UP000030748">
    <property type="component" value="Unassembled WGS sequence"/>
</dbReference>
<keyword evidence="3" id="KW-0520">NAD</keyword>
<keyword evidence="4" id="KW-0456">Lyase</keyword>
<evidence type="ECO:0000256" key="2">
    <source>
        <dbReference type="ARBA" id="ARBA00022793"/>
    </source>
</evidence>
<evidence type="ECO:0000259" key="6">
    <source>
        <dbReference type="Pfam" id="PF01370"/>
    </source>
</evidence>
<evidence type="ECO:0000256" key="4">
    <source>
        <dbReference type="ARBA" id="ARBA00023239"/>
    </source>
</evidence>
<keyword evidence="2" id="KW-0210">Decarboxylase</keyword>
<dbReference type="InterPro" id="IPR044516">
    <property type="entry name" value="UXS-like"/>
</dbReference>
<dbReference type="PANTHER" id="PTHR43078">
    <property type="entry name" value="UDP-GLUCURONIC ACID DECARBOXYLASE-RELATED"/>
    <property type="match status" value="1"/>
</dbReference>
<dbReference type="SUPFAM" id="SSF51735">
    <property type="entry name" value="NAD(P)-binding Rossmann-fold domains"/>
    <property type="match status" value="1"/>
</dbReference>
<dbReference type="GO" id="GO:0016831">
    <property type="term" value="F:carboxy-lyase activity"/>
    <property type="evidence" value="ECO:0007669"/>
    <property type="project" value="UniProtKB-KW"/>
</dbReference>
<feature type="domain" description="NAD-dependent epimerase/dehydratase" evidence="6">
    <location>
        <begin position="35"/>
        <end position="72"/>
    </location>
</feature>
<proteinExistence type="predicted"/>
<dbReference type="PANTHER" id="PTHR43078:SF7">
    <property type="entry name" value="UDP-GLUCURONATE DECARBOXYLASE"/>
    <property type="match status" value="1"/>
</dbReference>
<name>A0A022QH60_ERYGU</name>
<dbReference type="InterPro" id="IPR001509">
    <property type="entry name" value="Epimerase_deHydtase"/>
</dbReference>
<dbReference type="STRING" id="4155.A0A022QH60"/>